<dbReference type="GO" id="GO:0005886">
    <property type="term" value="C:plasma membrane"/>
    <property type="evidence" value="ECO:0007669"/>
    <property type="project" value="UniProtKB-SubCell"/>
</dbReference>
<feature type="domain" description="PTS EIIC type-3" evidence="10">
    <location>
        <begin position="8"/>
        <end position="404"/>
    </location>
</feature>
<dbReference type="EMBL" id="JAARZA010000002">
    <property type="protein sequence ID" value="MBC2239627.1"/>
    <property type="molecule type" value="Genomic_DNA"/>
</dbReference>
<dbReference type="Proteomes" id="UP000550367">
    <property type="component" value="Unassembled WGS sequence"/>
</dbReference>
<feature type="transmembrane region" description="Helical" evidence="9">
    <location>
        <begin position="349"/>
        <end position="366"/>
    </location>
</feature>
<comment type="caution">
    <text evidence="11">The sequence shown here is derived from an EMBL/GenBank/DDBJ whole genome shotgun (WGS) entry which is preliminary data.</text>
</comment>
<dbReference type="InterPro" id="IPR003352">
    <property type="entry name" value="PTS_EIIC"/>
</dbReference>
<feature type="transmembrane region" description="Helical" evidence="9">
    <location>
        <begin position="101"/>
        <end position="121"/>
    </location>
</feature>
<dbReference type="Proteomes" id="UP000532866">
    <property type="component" value="Unassembled WGS sequence"/>
</dbReference>
<comment type="function">
    <text evidence="8">The phosphoenolpyruvate-dependent sugar phosphotransferase system (PTS), a major carbohydrate active -transport system, catalyzes the phosphorylation of incoming sugar substrates concomitant with their translocation across the cell membrane.</text>
</comment>
<dbReference type="EMBL" id="JNFA01000002">
    <property type="protein sequence ID" value="KGL44593.1"/>
    <property type="molecule type" value="Genomic_DNA"/>
</dbReference>
<evidence type="ECO:0000313" key="11">
    <source>
        <dbReference type="EMBL" id="KGL44593.1"/>
    </source>
</evidence>
<dbReference type="Proteomes" id="UP000529446">
    <property type="component" value="Unassembled WGS sequence"/>
</dbReference>
<dbReference type="GO" id="GO:1901264">
    <property type="term" value="P:carbohydrate derivative transport"/>
    <property type="evidence" value="ECO:0007669"/>
    <property type="project" value="TreeGrafter"/>
</dbReference>
<evidence type="ECO:0000313" key="14">
    <source>
        <dbReference type="EMBL" id="MBC1779502.1"/>
    </source>
</evidence>
<keyword evidence="5 9" id="KW-0812">Transmembrane</keyword>
<evidence type="ECO:0000313" key="24">
    <source>
        <dbReference type="Proteomes" id="UP000547643"/>
    </source>
</evidence>
<dbReference type="EMBL" id="JAARXI010000001">
    <property type="protein sequence ID" value="MBC2115034.1"/>
    <property type="molecule type" value="Genomic_DNA"/>
</dbReference>
<dbReference type="InterPro" id="IPR051088">
    <property type="entry name" value="PTS_Sugar-EIIC/EIIB"/>
</dbReference>
<protein>
    <recommendedName>
        <fullName evidence="8">Permease IIC component</fullName>
    </recommendedName>
</protein>
<feature type="transmembrane region" description="Helical" evidence="9">
    <location>
        <begin position="176"/>
        <end position="198"/>
    </location>
</feature>
<proteinExistence type="predicted"/>
<dbReference type="EMBL" id="JAARUV010000004">
    <property type="protein sequence ID" value="MBC1779502.1"/>
    <property type="molecule type" value="Genomic_DNA"/>
</dbReference>
<dbReference type="Proteomes" id="UP000548082">
    <property type="component" value="Unassembled WGS sequence"/>
</dbReference>
<dbReference type="Proteomes" id="UP000029844">
    <property type="component" value="Unassembled WGS sequence"/>
</dbReference>
<evidence type="ECO:0000256" key="5">
    <source>
        <dbReference type="ARBA" id="ARBA00022692"/>
    </source>
</evidence>
<evidence type="ECO:0000313" key="18">
    <source>
        <dbReference type="EMBL" id="MBC2239627.1"/>
    </source>
</evidence>
<evidence type="ECO:0000313" key="12">
    <source>
        <dbReference type="EMBL" id="MBC1332037.1"/>
    </source>
</evidence>
<evidence type="ECO:0000313" key="21">
    <source>
        <dbReference type="Proteomes" id="UP000519573"/>
    </source>
</evidence>
<dbReference type="EMBL" id="JAARYH010000003">
    <property type="protein sequence ID" value="MBC2166785.1"/>
    <property type="molecule type" value="Genomic_DNA"/>
</dbReference>
<dbReference type="EMBL" id="JAAROL010000003">
    <property type="protein sequence ID" value="MBC1332037.1"/>
    <property type="molecule type" value="Genomic_DNA"/>
</dbReference>
<dbReference type="eggNOG" id="COG1455">
    <property type="taxonomic scope" value="Bacteria"/>
</dbReference>
<dbReference type="PANTHER" id="PTHR33989">
    <property type="match status" value="1"/>
</dbReference>
<keyword evidence="6 9" id="KW-1133">Transmembrane helix</keyword>
<feature type="transmembrane region" description="Helical" evidence="9">
    <location>
        <begin position="133"/>
        <end position="155"/>
    </location>
</feature>
<evidence type="ECO:0000313" key="17">
    <source>
        <dbReference type="EMBL" id="MBC2166785.1"/>
    </source>
</evidence>
<reference evidence="11 20" key="1">
    <citation type="submission" date="2014-05" db="EMBL/GenBank/DDBJ databases">
        <title>Novel Listeriaceae from food processing environments.</title>
        <authorList>
            <person name="den Bakker H.C."/>
        </authorList>
    </citation>
    <scope>NUCLEOTIDE SEQUENCE [LARGE SCALE GENOMIC DNA]</scope>
    <source>
        <strain evidence="11 20">FSL A5-0281</strain>
    </source>
</reference>
<dbReference type="PROSITE" id="PS51105">
    <property type="entry name" value="PTS_EIIC_TYPE_3"/>
    <property type="match status" value="1"/>
</dbReference>
<feature type="transmembrane region" description="Helical" evidence="9">
    <location>
        <begin position="218"/>
        <end position="246"/>
    </location>
</feature>
<accession>A0A099WJ87</accession>
<evidence type="ECO:0000313" key="27">
    <source>
        <dbReference type="Proteomes" id="UP000553016"/>
    </source>
</evidence>
<dbReference type="PIRSF" id="PIRSF006351">
    <property type="entry name" value="PTS_EIIC-Cellobiose"/>
    <property type="match status" value="1"/>
</dbReference>
<evidence type="ECO:0000313" key="28">
    <source>
        <dbReference type="Proteomes" id="UP000586951"/>
    </source>
</evidence>
<dbReference type="Proteomes" id="UP000547643">
    <property type="component" value="Unassembled WGS sequence"/>
</dbReference>
<name>A0A099WJ87_9LIST</name>
<evidence type="ECO:0000256" key="2">
    <source>
        <dbReference type="ARBA" id="ARBA00022448"/>
    </source>
</evidence>
<feature type="transmembrane region" description="Helical" evidence="9">
    <location>
        <begin position="386"/>
        <end position="405"/>
    </location>
</feature>
<dbReference type="NCBIfam" id="TIGR00410">
    <property type="entry name" value="lacE"/>
    <property type="match status" value="1"/>
</dbReference>
<evidence type="ECO:0000313" key="25">
    <source>
        <dbReference type="Proteomes" id="UP000548082"/>
    </source>
</evidence>
<feature type="transmembrane region" description="Helical" evidence="9">
    <location>
        <begin position="32"/>
        <end position="52"/>
    </location>
</feature>
<keyword evidence="7 8" id="KW-0472">Membrane</keyword>
<evidence type="ECO:0000256" key="7">
    <source>
        <dbReference type="ARBA" id="ARBA00023136"/>
    </source>
</evidence>
<reference evidence="21 22" key="2">
    <citation type="submission" date="2020-03" db="EMBL/GenBank/DDBJ databases">
        <title>Soil Listeria distribution.</title>
        <authorList>
            <person name="Liao J."/>
            <person name="Wiedmann M."/>
        </authorList>
    </citation>
    <scope>NUCLEOTIDE SEQUENCE [LARGE SCALE GENOMIC DNA]</scope>
    <source>
        <strain evidence="18 27">FSL L7-0149</strain>
        <strain evidence="19 26">FSL L7-0153</strain>
        <strain evidence="17 21">FSL L7-0245</strain>
        <strain evidence="16 22">FSL L7-0360</strain>
        <strain evidence="15 25">FSL L7-0990</strain>
        <strain evidence="14 24">FSL L7-1017</strain>
        <strain evidence="13 28">FSL L7-1427</strain>
        <strain evidence="12 23">FSL L7-1833</strain>
    </source>
</reference>
<sequence>MQRFMDFLEKYLSIPMAKLSEQRHLRAIRDGVVSSLPFIIVGSMFLIVAFPPVPESTALFKWSQEHAAEILIPYRMTMFIMSLYITFGIGYNLAKSYKLDALSGAQIAVASFLLTLTPLALDDVGFVLPMANLGGHGLFMAMIVSIFSVEVMRFCKKRNITIKMPDQVPPSVARSFEALIPVAIVILIMTTITVVLGIDVHSLVDKAVAPIVKTGDSLFGVLLPVFLITFFWSFGIHGVSVVGAIARPVWEVYLGGNAAAVADGNPMPYVAPETFFQWFVWIGGSGATLGLVLAMLFFSKSSYSKALGKTTLIPSIFNINEPVIFGVPIVLNPMLIIPFIIIPLITTTISYFATTLGFISPTYVMAPWTLPAPIGAYLATGGDWRAIVLVVVNIFISFLIYTPFFKMYDQKLLDEEQAQAEENKETHSSEPNMA</sequence>
<dbReference type="STRING" id="1552123.EP57_01140"/>
<evidence type="ECO:0000313" key="19">
    <source>
        <dbReference type="EMBL" id="MBC2244250.1"/>
    </source>
</evidence>
<keyword evidence="3 8" id="KW-1003">Cell membrane</keyword>
<evidence type="ECO:0000313" key="15">
    <source>
        <dbReference type="EMBL" id="MBC1797122.1"/>
    </source>
</evidence>
<dbReference type="GO" id="GO:0008982">
    <property type="term" value="F:protein-N(PI)-phosphohistidine-sugar phosphotransferase activity"/>
    <property type="evidence" value="ECO:0007669"/>
    <property type="project" value="UniProtKB-UniRule"/>
</dbReference>
<evidence type="ECO:0000313" key="22">
    <source>
        <dbReference type="Proteomes" id="UP000529446"/>
    </source>
</evidence>
<evidence type="ECO:0000256" key="8">
    <source>
        <dbReference type="PIRNR" id="PIRNR006351"/>
    </source>
</evidence>
<evidence type="ECO:0000313" key="26">
    <source>
        <dbReference type="Proteomes" id="UP000550367"/>
    </source>
</evidence>
<dbReference type="Proteomes" id="UP000553016">
    <property type="component" value="Unassembled WGS sequence"/>
</dbReference>
<evidence type="ECO:0000256" key="1">
    <source>
        <dbReference type="ARBA" id="ARBA00004651"/>
    </source>
</evidence>
<evidence type="ECO:0000313" key="16">
    <source>
        <dbReference type="EMBL" id="MBC2115034.1"/>
    </source>
</evidence>
<dbReference type="AlphaFoldDB" id="A0A099WJ87"/>
<evidence type="ECO:0000313" key="23">
    <source>
        <dbReference type="Proteomes" id="UP000532866"/>
    </source>
</evidence>
<evidence type="ECO:0000256" key="4">
    <source>
        <dbReference type="ARBA" id="ARBA00022597"/>
    </source>
</evidence>
<dbReference type="Proteomes" id="UP000586951">
    <property type="component" value="Unassembled WGS sequence"/>
</dbReference>
<gene>
    <name evidence="11" type="ORF">EP57_01140</name>
    <name evidence="12" type="ORF">HB759_08815</name>
    <name evidence="13" type="ORF">HB907_12665</name>
    <name evidence="14" type="ORF">HCA46_11690</name>
    <name evidence="15" type="ORF">HCA55_10300</name>
    <name evidence="16" type="ORF">HCB06_00205</name>
    <name evidence="19" type="ORF">HCB25_09250</name>
    <name evidence="17" type="ORF">HCB26_09430</name>
    <name evidence="18" type="ORF">HCB35_03975</name>
</gene>
<dbReference type="EMBL" id="JAARRU010000003">
    <property type="protein sequence ID" value="MBC1566260.1"/>
    <property type="molecule type" value="Genomic_DNA"/>
</dbReference>
<dbReference type="GeneID" id="58716052"/>
<evidence type="ECO:0000313" key="13">
    <source>
        <dbReference type="EMBL" id="MBC1566260.1"/>
    </source>
</evidence>
<keyword evidence="2 8" id="KW-0813">Transport</keyword>
<keyword evidence="20" id="KW-1185">Reference proteome</keyword>
<keyword evidence="4 8" id="KW-0762">Sugar transport</keyword>
<feature type="transmembrane region" description="Helical" evidence="9">
    <location>
        <begin position="275"/>
        <end position="298"/>
    </location>
</feature>
<dbReference type="RefSeq" id="WP_036083361.1">
    <property type="nucleotide sequence ID" value="NZ_CBCSHQ010000008.1"/>
</dbReference>
<dbReference type="InterPro" id="IPR004501">
    <property type="entry name" value="PTS_EIIC_3"/>
</dbReference>
<dbReference type="Pfam" id="PF02378">
    <property type="entry name" value="PTS_EIIC"/>
    <property type="match status" value="1"/>
</dbReference>
<dbReference type="OrthoDB" id="1641940at2"/>
<organism evidence="11 20">
    <name type="scientific">Listeria booriae</name>
    <dbReference type="NCBI Taxonomy" id="1552123"/>
    <lineage>
        <taxon>Bacteria</taxon>
        <taxon>Bacillati</taxon>
        <taxon>Bacillota</taxon>
        <taxon>Bacilli</taxon>
        <taxon>Bacillales</taxon>
        <taxon>Listeriaceae</taxon>
        <taxon>Listeria</taxon>
    </lineage>
</organism>
<evidence type="ECO:0000256" key="6">
    <source>
        <dbReference type="ARBA" id="ARBA00022989"/>
    </source>
</evidence>
<comment type="subcellular location">
    <subcellularLocation>
        <location evidence="1">Cell membrane</location>
        <topology evidence="1">Multi-pass membrane protein</topology>
    </subcellularLocation>
</comment>
<evidence type="ECO:0000256" key="9">
    <source>
        <dbReference type="SAM" id="Phobius"/>
    </source>
</evidence>
<dbReference type="EMBL" id="JAARYY010000004">
    <property type="protein sequence ID" value="MBC2244250.1"/>
    <property type="molecule type" value="Genomic_DNA"/>
</dbReference>
<dbReference type="PANTHER" id="PTHR33989:SF11">
    <property type="entry name" value="LICHENAN PERMEASE IIC COMPONENT"/>
    <property type="match status" value="1"/>
</dbReference>
<dbReference type="GO" id="GO:0009401">
    <property type="term" value="P:phosphoenolpyruvate-dependent sugar phosphotransferase system"/>
    <property type="evidence" value="ECO:0007669"/>
    <property type="project" value="InterPro"/>
</dbReference>
<feature type="transmembrane region" description="Helical" evidence="9">
    <location>
        <begin position="72"/>
        <end position="94"/>
    </location>
</feature>
<evidence type="ECO:0000313" key="20">
    <source>
        <dbReference type="Proteomes" id="UP000029844"/>
    </source>
</evidence>
<evidence type="ECO:0000256" key="3">
    <source>
        <dbReference type="ARBA" id="ARBA00022475"/>
    </source>
</evidence>
<dbReference type="Proteomes" id="UP000519573">
    <property type="component" value="Unassembled WGS sequence"/>
</dbReference>
<feature type="transmembrane region" description="Helical" evidence="9">
    <location>
        <begin position="323"/>
        <end position="342"/>
    </location>
</feature>
<dbReference type="EMBL" id="JAARVD010000005">
    <property type="protein sequence ID" value="MBC1797122.1"/>
    <property type="molecule type" value="Genomic_DNA"/>
</dbReference>
<dbReference type="InterPro" id="IPR004796">
    <property type="entry name" value="PTS_IIC_cello"/>
</dbReference>
<evidence type="ECO:0000259" key="10">
    <source>
        <dbReference type="PROSITE" id="PS51105"/>
    </source>
</evidence>